<dbReference type="Proteomes" id="UP000799118">
    <property type="component" value="Unassembled WGS sequence"/>
</dbReference>
<dbReference type="AlphaFoldDB" id="A0A6A4HNR8"/>
<organism evidence="2 3">
    <name type="scientific">Gymnopus androsaceus JB14</name>
    <dbReference type="NCBI Taxonomy" id="1447944"/>
    <lineage>
        <taxon>Eukaryota</taxon>
        <taxon>Fungi</taxon>
        <taxon>Dikarya</taxon>
        <taxon>Basidiomycota</taxon>
        <taxon>Agaricomycotina</taxon>
        <taxon>Agaricomycetes</taxon>
        <taxon>Agaricomycetidae</taxon>
        <taxon>Agaricales</taxon>
        <taxon>Marasmiineae</taxon>
        <taxon>Omphalotaceae</taxon>
        <taxon>Gymnopus</taxon>
    </lineage>
</organism>
<reference evidence="2" key="1">
    <citation type="journal article" date="2019" name="Environ. Microbiol.">
        <title>Fungal ecological strategies reflected in gene transcription - a case study of two litter decomposers.</title>
        <authorList>
            <person name="Barbi F."/>
            <person name="Kohler A."/>
            <person name="Barry K."/>
            <person name="Baskaran P."/>
            <person name="Daum C."/>
            <person name="Fauchery L."/>
            <person name="Ihrmark K."/>
            <person name="Kuo A."/>
            <person name="LaButti K."/>
            <person name="Lipzen A."/>
            <person name="Morin E."/>
            <person name="Grigoriev I.V."/>
            <person name="Henrissat B."/>
            <person name="Lindahl B."/>
            <person name="Martin F."/>
        </authorList>
    </citation>
    <scope>NUCLEOTIDE SEQUENCE</scope>
    <source>
        <strain evidence="2">JB14</strain>
    </source>
</reference>
<evidence type="ECO:0000313" key="3">
    <source>
        <dbReference type="Proteomes" id="UP000799118"/>
    </source>
</evidence>
<keyword evidence="3" id="KW-1185">Reference proteome</keyword>
<name>A0A6A4HNR8_9AGAR</name>
<sequence>MATISIALCLATRITVPFIYPNNLQDNTAVAWLVNIGIQLEVTNVYIFLVSGLLADIILIHRCYRLWGSKRRVIVFPSFVVLATFGLSIVIAVVWKREYEPPQYAGSSTIAAITVNYMSYLVITLLQNLLLTGMIVGRLWWLNRTTKKLLGGGTATTSQSLFAIILESGVLLPMFIIVAIVLKATQITDPNLAFAFFDLFLGMNPTQGIIDYINATALTQVVGIASTLIIVRVGLGVDALPNSQNSRTTFSSAEDEESINPEELNPMAYVNNGEIEHFQLKYTLDELQVDHNCLVDPMDGSKIRLEYHPIDQSHNPQSIGC</sequence>
<evidence type="ECO:0000313" key="2">
    <source>
        <dbReference type="EMBL" id="KAE9399390.1"/>
    </source>
</evidence>
<gene>
    <name evidence="2" type="ORF">BT96DRAFT_1019548</name>
</gene>
<feature type="transmembrane region" description="Helical" evidence="1">
    <location>
        <begin position="161"/>
        <end position="182"/>
    </location>
</feature>
<evidence type="ECO:0000256" key="1">
    <source>
        <dbReference type="SAM" id="Phobius"/>
    </source>
</evidence>
<protein>
    <submittedName>
        <fullName evidence="2">Uncharacterized protein</fullName>
    </submittedName>
</protein>
<dbReference type="EMBL" id="ML769470">
    <property type="protein sequence ID" value="KAE9399390.1"/>
    <property type="molecule type" value="Genomic_DNA"/>
</dbReference>
<dbReference type="OrthoDB" id="3019750at2759"/>
<feature type="transmembrane region" description="Helical" evidence="1">
    <location>
        <begin position="41"/>
        <end position="61"/>
    </location>
</feature>
<feature type="transmembrane region" description="Helical" evidence="1">
    <location>
        <begin position="115"/>
        <end position="141"/>
    </location>
</feature>
<feature type="transmembrane region" description="Helical" evidence="1">
    <location>
        <begin position="73"/>
        <end position="95"/>
    </location>
</feature>
<keyword evidence="1" id="KW-1133">Transmembrane helix</keyword>
<accession>A0A6A4HNR8</accession>
<proteinExistence type="predicted"/>
<keyword evidence="1" id="KW-0812">Transmembrane</keyword>
<keyword evidence="1" id="KW-0472">Membrane</keyword>